<proteinExistence type="predicted"/>
<evidence type="ECO:0000313" key="2">
    <source>
        <dbReference type="RefSeq" id="XP_016969931.1"/>
    </source>
</evidence>
<dbReference type="RefSeq" id="XP_016969931.1">
    <property type="nucleotide sequence ID" value="XM_017114442.1"/>
</dbReference>
<evidence type="ECO:0000256" key="1">
    <source>
        <dbReference type="SAM" id="MobiDB-lite"/>
    </source>
</evidence>
<protein>
    <submittedName>
        <fullName evidence="2">Uncharacterized protein LOC108037801 isoform X1</fullName>
    </submittedName>
</protein>
<dbReference type="OrthoDB" id="7850558at2759"/>
<name>A0A6P4E930_DRORH</name>
<reference evidence="2" key="1">
    <citation type="submission" date="2025-08" db="UniProtKB">
        <authorList>
            <consortium name="RefSeq"/>
        </authorList>
    </citation>
    <scope>IDENTIFICATION</scope>
</reference>
<accession>A0A6P4E930</accession>
<gene>
    <name evidence="2" type="primary">LOC108037801</name>
</gene>
<organism evidence="2">
    <name type="scientific">Drosophila rhopaloa</name>
    <name type="common">Fruit fly</name>
    <dbReference type="NCBI Taxonomy" id="1041015"/>
    <lineage>
        <taxon>Eukaryota</taxon>
        <taxon>Metazoa</taxon>
        <taxon>Ecdysozoa</taxon>
        <taxon>Arthropoda</taxon>
        <taxon>Hexapoda</taxon>
        <taxon>Insecta</taxon>
        <taxon>Pterygota</taxon>
        <taxon>Neoptera</taxon>
        <taxon>Endopterygota</taxon>
        <taxon>Diptera</taxon>
        <taxon>Brachycera</taxon>
        <taxon>Muscomorpha</taxon>
        <taxon>Ephydroidea</taxon>
        <taxon>Drosophilidae</taxon>
        <taxon>Drosophila</taxon>
        <taxon>Sophophora</taxon>
    </lineage>
</organism>
<feature type="compositionally biased region" description="Polar residues" evidence="1">
    <location>
        <begin position="57"/>
        <end position="81"/>
    </location>
</feature>
<feature type="region of interest" description="Disordered" evidence="1">
    <location>
        <begin position="55"/>
        <end position="81"/>
    </location>
</feature>
<sequence>MPLNWYLLNTTGSMTKTNTYVRKYTEGSILSGVIRSAPKALKKRNTSVRISELDSVSIDSTSSPKSKTLSGETKVTKNPQTTKTVSLECRLKESKKEPVEEDSPQMREFFLEVRQRELKDYYLQMKAAETVRKDSCECPHCGLPKLGKTDLSQNIYCTGDKSLKRNMDRNCDRYRDLTWLWNSSMAYPNSALSCGCNGSGSTTL</sequence>
<dbReference type="AlphaFoldDB" id="A0A6P4E930"/>